<proteinExistence type="predicted"/>
<keyword evidence="3" id="KW-1185">Reference proteome</keyword>
<dbReference type="Proteomes" id="UP000708208">
    <property type="component" value="Unassembled WGS sequence"/>
</dbReference>
<comment type="caution">
    <text evidence="2">The sequence shown here is derived from an EMBL/GenBank/DDBJ whole genome shotgun (WGS) entry which is preliminary data.</text>
</comment>
<protein>
    <submittedName>
        <fullName evidence="2">Uncharacterized protein</fullName>
    </submittedName>
</protein>
<evidence type="ECO:0000313" key="2">
    <source>
        <dbReference type="EMBL" id="CAG7722927.1"/>
    </source>
</evidence>
<organism evidence="2 3">
    <name type="scientific">Allacma fusca</name>
    <dbReference type="NCBI Taxonomy" id="39272"/>
    <lineage>
        <taxon>Eukaryota</taxon>
        <taxon>Metazoa</taxon>
        <taxon>Ecdysozoa</taxon>
        <taxon>Arthropoda</taxon>
        <taxon>Hexapoda</taxon>
        <taxon>Collembola</taxon>
        <taxon>Symphypleona</taxon>
        <taxon>Sminthuridae</taxon>
        <taxon>Allacma</taxon>
    </lineage>
</organism>
<dbReference type="EMBL" id="CAJVCH010093731">
    <property type="protein sequence ID" value="CAG7722927.1"/>
    <property type="molecule type" value="Genomic_DNA"/>
</dbReference>
<name>A0A8J2NRD4_9HEXA</name>
<sequence length="111" mass="12208">MSKANSNDESDRESQHSQMSTNGKVSNDDVNSSISKRGVQKSPPSEPSLPRIRKPSSGSEKESRPQSSSSRSSQRSSQRASSVTGKAQKKEQTFTMPCINPEDRHHLESSF</sequence>
<evidence type="ECO:0000313" key="3">
    <source>
        <dbReference type="Proteomes" id="UP000708208"/>
    </source>
</evidence>
<gene>
    <name evidence="2" type="ORF">AFUS01_LOCUS12037</name>
</gene>
<evidence type="ECO:0000256" key="1">
    <source>
        <dbReference type="SAM" id="MobiDB-lite"/>
    </source>
</evidence>
<feature type="compositionally biased region" description="Low complexity" evidence="1">
    <location>
        <begin position="65"/>
        <end position="82"/>
    </location>
</feature>
<feature type="compositionally biased region" description="Basic and acidic residues" evidence="1">
    <location>
        <begin position="101"/>
        <end position="111"/>
    </location>
</feature>
<feature type="compositionally biased region" description="Polar residues" evidence="1">
    <location>
        <begin position="16"/>
        <end position="35"/>
    </location>
</feature>
<dbReference type="AlphaFoldDB" id="A0A8J2NRD4"/>
<accession>A0A8J2NRD4</accession>
<feature type="region of interest" description="Disordered" evidence="1">
    <location>
        <begin position="1"/>
        <end position="111"/>
    </location>
</feature>
<reference evidence="2" key="1">
    <citation type="submission" date="2021-06" db="EMBL/GenBank/DDBJ databases">
        <authorList>
            <person name="Hodson N. C."/>
            <person name="Mongue J. A."/>
            <person name="Jaron S. K."/>
        </authorList>
    </citation>
    <scope>NUCLEOTIDE SEQUENCE</scope>
</reference>